<dbReference type="RefSeq" id="WP_271689644.1">
    <property type="nucleotide sequence ID" value="NZ_CP116423.1"/>
</dbReference>
<sequence>MTIAAVLAASQAAAFCDEGILETDVLCVTEEAEEIKLCRTVHPMTEMEILTLNVDPAISKGPHSEVARDIPFAMTLGTGGYPWDSYGLTFFDEGGHAVLNLRRAIDAVDNSHVEISLDLFGRGSEPQRTLTCMVPALRAEIDALLTTRGIAPNGARTGPSADSRPFYIPRQRLPGDTPYGGYACREVGLVESKEGSDAGQIALYTAAFEGAAIMGYLSPYDATGAFECWNENGFSGIVWPDRDKRGDDLPWSMLDFDARLVACGLNEASWPPNVAYDGKCSSAWVTSGSVAGFGG</sequence>
<proteinExistence type="predicted"/>
<dbReference type="EMBL" id="CP116423">
    <property type="protein sequence ID" value="WCE71477.1"/>
    <property type="molecule type" value="Genomic_DNA"/>
</dbReference>
<reference evidence="1" key="1">
    <citation type="submission" date="2023-01" db="EMBL/GenBank/DDBJ databases">
        <title>Comparative genomic analysis of cold water coral derived Sulfitobacter faviae: insights into their metabolism and habitat adaptation.</title>
        <authorList>
            <person name="Guo Y."/>
            <person name="Lin S."/>
            <person name="Huang Z."/>
            <person name="Tang K."/>
            <person name="Wang X."/>
        </authorList>
    </citation>
    <scope>NUCLEOTIDE SEQUENCE</scope>
    <source>
        <strain evidence="1">SCSIO W_1865</strain>
    </source>
</reference>
<evidence type="ECO:0000313" key="1">
    <source>
        <dbReference type="EMBL" id="WCE71477.1"/>
    </source>
</evidence>
<organism evidence="1 2">
    <name type="scientific">Sulfitobacter faviae</name>
    <dbReference type="NCBI Taxonomy" id="1775881"/>
    <lineage>
        <taxon>Bacteria</taxon>
        <taxon>Pseudomonadati</taxon>
        <taxon>Pseudomonadota</taxon>
        <taxon>Alphaproteobacteria</taxon>
        <taxon>Rhodobacterales</taxon>
        <taxon>Roseobacteraceae</taxon>
        <taxon>Sulfitobacter</taxon>
    </lineage>
</organism>
<protein>
    <submittedName>
        <fullName evidence="1">Uncharacterized protein</fullName>
    </submittedName>
</protein>
<dbReference type="Proteomes" id="UP001210770">
    <property type="component" value="Chromosome"/>
</dbReference>
<evidence type="ECO:0000313" key="2">
    <source>
        <dbReference type="Proteomes" id="UP001210770"/>
    </source>
</evidence>
<accession>A0AAX3LRX6</accession>
<dbReference type="AlphaFoldDB" id="A0AAX3LRX6"/>
<name>A0AAX3LRX6_9RHOB</name>
<gene>
    <name evidence="1" type="ORF">PL336_06500</name>
</gene>